<evidence type="ECO:0000313" key="3">
    <source>
        <dbReference type="Proteomes" id="UP001401887"/>
    </source>
</evidence>
<evidence type="ECO:0000256" key="1">
    <source>
        <dbReference type="SAM" id="MobiDB-lite"/>
    </source>
</evidence>
<name>A0ABP9W4N8_9DEIO</name>
<dbReference type="Proteomes" id="UP001401887">
    <property type="component" value="Unassembled WGS sequence"/>
</dbReference>
<evidence type="ECO:0000313" key="2">
    <source>
        <dbReference type="EMBL" id="GAA5512294.1"/>
    </source>
</evidence>
<gene>
    <name evidence="2" type="ORF">Dcar01_01008</name>
</gene>
<sequence>MTPPPRPRRSRSTFWLGALLVLAVILGSAWLARSLSDRGLTGNPAMNPGMPPMPGMTQQDMPGRQNSTPPSSP</sequence>
<dbReference type="EMBL" id="BAABRP010000002">
    <property type="protein sequence ID" value="GAA5512294.1"/>
    <property type="molecule type" value="Genomic_DNA"/>
</dbReference>
<feature type="region of interest" description="Disordered" evidence="1">
    <location>
        <begin position="37"/>
        <end position="73"/>
    </location>
</feature>
<keyword evidence="3" id="KW-1185">Reference proteome</keyword>
<organism evidence="2 3">
    <name type="scientific">Deinococcus carri</name>
    <dbReference type="NCBI Taxonomy" id="1211323"/>
    <lineage>
        <taxon>Bacteria</taxon>
        <taxon>Thermotogati</taxon>
        <taxon>Deinococcota</taxon>
        <taxon>Deinococci</taxon>
        <taxon>Deinococcales</taxon>
        <taxon>Deinococcaceae</taxon>
        <taxon>Deinococcus</taxon>
    </lineage>
</organism>
<comment type="caution">
    <text evidence="2">The sequence shown here is derived from an EMBL/GenBank/DDBJ whole genome shotgun (WGS) entry which is preliminary data.</text>
</comment>
<feature type="compositionally biased region" description="Polar residues" evidence="1">
    <location>
        <begin position="64"/>
        <end position="73"/>
    </location>
</feature>
<proteinExistence type="predicted"/>
<accession>A0ABP9W4N8</accession>
<protein>
    <submittedName>
        <fullName evidence="2">Uncharacterized protein</fullName>
    </submittedName>
</protein>
<reference evidence="2 3" key="1">
    <citation type="submission" date="2024-02" db="EMBL/GenBank/DDBJ databases">
        <title>Deinococcus carri NBRC 110142.</title>
        <authorList>
            <person name="Ichikawa N."/>
            <person name="Katano-Makiyama Y."/>
            <person name="Hidaka K."/>
        </authorList>
    </citation>
    <scope>NUCLEOTIDE SEQUENCE [LARGE SCALE GENOMIC DNA]</scope>
    <source>
        <strain evidence="2 3">NBRC 110142</strain>
    </source>
</reference>